<dbReference type="OMA" id="VCHGNIC"/>
<proteinExistence type="inferred from homology"/>
<evidence type="ECO:0000256" key="6">
    <source>
        <dbReference type="PIRSR" id="PIRSR617867-1"/>
    </source>
</evidence>
<feature type="active site" evidence="6">
    <location>
        <position position="17"/>
    </location>
</feature>
<dbReference type="InterPro" id="IPR050438">
    <property type="entry name" value="LMW_PTPase"/>
</dbReference>
<dbReference type="InterPro" id="IPR023485">
    <property type="entry name" value="Ptyr_pPase"/>
</dbReference>
<sequence length="155" mass="17520">MESKKSVLFICLGNICRSPIAEAVFLTLINKRGVAEKWLVDSAALGPWHVGNYPDPRALAVLKDKNIKYSHTVRQIKKDDFRNFDYIFGMDEENMASLKKMAPKDSKATTALLGTYDPEGEKIIEDPYYDSGSQGFYKCYDQCIRSCEGFLNSVD</sequence>
<dbReference type="SUPFAM" id="SSF52788">
    <property type="entry name" value="Phosphotyrosine protein phosphatases I"/>
    <property type="match status" value="1"/>
</dbReference>
<keyword evidence="3 7" id="KW-0963">Cytoplasm</keyword>
<dbReference type="Proteomes" id="UP000015103">
    <property type="component" value="Unassembled WGS sequence"/>
</dbReference>
<keyword evidence="10" id="KW-1185">Reference proteome</keyword>
<dbReference type="GO" id="GO:0005737">
    <property type="term" value="C:cytoplasm"/>
    <property type="evidence" value="ECO:0007669"/>
    <property type="project" value="UniProtKB-SubCell"/>
</dbReference>
<dbReference type="FunCoup" id="T1IAS2">
    <property type="interactions" value="1658"/>
</dbReference>
<dbReference type="InterPro" id="IPR036196">
    <property type="entry name" value="Ptyr_pPase_sf"/>
</dbReference>
<dbReference type="VEuPathDB" id="VectorBase:RPRC013393"/>
<dbReference type="InterPro" id="IPR002115">
    <property type="entry name" value="Tyr_Pase_low_mol_wt_mml"/>
</dbReference>
<dbReference type="RefSeq" id="XP_073989192.1">
    <property type="nucleotide sequence ID" value="XM_074133091.1"/>
</dbReference>
<dbReference type="CDD" id="cd16343">
    <property type="entry name" value="LMWPTP"/>
    <property type="match status" value="1"/>
</dbReference>
<dbReference type="FunFam" id="3.40.50.2300:FF:000105">
    <property type="entry name" value="Low molecular weight phosphotyrosine protein"/>
    <property type="match status" value="1"/>
</dbReference>
<dbReference type="EC" id="3.1.3.48" evidence="7"/>
<accession>T1IAS2</accession>
<comment type="subcellular location">
    <subcellularLocation>
        <location evidence="1 7">Cytoplasm</location>
    </subcellularLocation>
</comment>
<keyword evidence="4 7" id="KW-0378">Hydrolase</keyword>
<evidence type="ECO:0000256" key="1">
    <source>
        <dbReference type="ARBA" id="ARBA00004496"/>
    </source>
</evidence>
<dbReference type="GO" id="GO:0004726">
    <property type="term" value="F:non-membrane spanning protein tyrosine phosphatase activity"/>
    <property type="evidence" value="ECO:0007669"/>
    <property type="project" value="InterPro"/>
</dbReference>
<dbReference type="GO" id="GO:0003993">
    <property type="term" value="F:acid phosphatase activity"/>
    <property type="evidence" value="ECO:0007669"/>
    <property type="project" value="UniProtKB-UniRule"/>
</dbReference>
<dbReference type="EMBL" id="ACPB03000063">
    <property type="status" value="NOT_ANNOTATED_CDS"/>
    <property type="molecule type" value="Genomic_DNA"/>
</dbReference>
<dbReference type="InterPro" id="IPR017867">
    <property type="entry name" value="Tyr_phospatase_low_mol_wt"/>
</dbReference>
<dbReference type="AlphaFoldDB" id="T1IAS2"/>
<keyword evidence="5 7" id="KW-0904">Protein phosphatase</keyword>
<dbReference type="GeneID" id="141456795"/>
<evidence type="ECO:0000256" key="5">
    <source>
        <dbReference type="ARBA" id="ARBA00022912"/>
    </source>
</evidence>
<feature type="active site" description="Proton donor" evidence="6">
    <location>
        <position position="126"/>
    </location>
</feature>
<reference evidence="9" key="1">
    <citation type="submission" date="2015-05" db="UniProtKB">
        <authorList>
            <consortium name="EnsemblMetazoa"/>
        </authorList>
    </citation>
    <scope>IDENTIFICATION</scope>
</reference>
<dbReference type="SMART" id="SM00226">
    <property type="entry name" value="LMWPc"/>
    <property type="match status" value="1"/>
</dbReference>
<evidence type="ECO:0000256" key="2">
    <source>
        <dbReference type="ARBA" id="ARBA00011063"/>
    </source>
</evidence>
<evidence type="ECO:0000256" key="7">
    <source>
        <dbReference type="RuleBase" id="RU368115"/>
    </source>
</evidence>
<evidence type="ECO:0000313" key="10">
    <source>
        <dbReference type="Proteomes" id="UP000015103"/>
    </source>
</evidence>
<dbReference type="PANTHER" id="PTHR11717:SF7">
    <property type="entry name" value="LOW MOLECULAR WEIGHT PHOSPHOTYROSINE PROTEIN PHOSPHATASE"/>
    <property type="match status" value="1"/>
</dbReference>
<name>T1IAS2_RHOPR</name>
<dbReference type="EnsemblMetazoa" id="RPRC013393-RA">
    <property type="protein sequence ID" value="RPRC013393-PA"/>
    <property type="gene ID" value="RPRC013393"/>
</dbReference>
<dbReference type="Gene3D" id="3.40.50.2300">
    <property type="match status" value="1"/>
</dbReference>
<feature type="domain" description="Phosphotyrosine protein phosphatase I" evidence="8">
    <location>
        <begin position="5"/>
        <end position="153"/>
    </location>
</feature>
<dbReference type="EC" id="3.1.3.2" evidence="7"/>
<feature type="active site" description="Nucleophile" evidence="6">
    <location>
        <position position="11"/>
    </location>
</feature>
<evidence type="ECO:0000256" key="3">
    <source>
        <dbReference type="ARBA" id="ARBA00022490"/>
    </source>
</evidence>
<comment type="catalytic activity">
    <reaction evidence="7">
        <text>O-phospho-L-tyrosyl-[protein] + H2O = L-tyrosyl-[protein] + phosphate</text>
        <dbReference type="Rhea" id="RHEA:10684"/>
        <dbReference type="Rhea" id="RHEA-COMP:10136"/>
        <dbReference type="Rhea" id="RHEA-COMP:20101"/>
        <dbReference type="ChEBI" id="CHEBI:15377"/>
        <dbReference type="ChEBI" id="CHEBI:43474"/>
        <dbReference type="ChEBI" id="CHEBI:46858"/>
        <dbReference type="ChEBI" id="CHEBI:61978"/>
        <dbReference type="EC" id="3.1.3.48"/>
    </reaction>
</comment>
<dbReference type="PANTHER" id="PTHR11717">
    <property type="entry name" value="LOW MOLECULAR WEIGHT PROTEIN TYROSINE PHOSPHATASE"/>
    <property type="match status" value="1"/>
</dbReference>
<dbReference type="Pfam" id="PF01451">
    <property type="entry name" value="LMWPc"/>
    <property type="match status" value="1"/>
</dbReference>
<evidence type="ECO:0000313" key="9">
    <source>
        <dbReference type="EnsemblMetazoa" id="RPRC013393-PA"/>
    </source>
</evidence>
<dbReference type="eggNOG" id="KOG3217">
    <property type="taxonomic scope" value="Eukaryota"/>
</dbReference>
<dbReference type="InParanoid" id="T1IAS2"/>
<dbReference type="HOGENOM" id="CLU_071415_2_0_1"/>
<organism evidence="9 10">
    <name type="scientific">Rhodnius prolixus</name>
    <name type="common">Triatomid bug</name>
    <dbReference type="NCBI Taxonomy" id="13249"/>
    <lineage>
        <taxon>Eukaryota</taxon>
        <taxon>Metazoa</taxon>
        <taxon>Ecdysozoa</taxon>
        <taxon>Arthropoda</taxon>
        <taxon>Hexapoda</taxon>
        <taxon>Insecta</taxon>
        <taxon>Pterygota</taxon>
        <taxon>Neoptera</taxon>
        <taxon>Paraneoptera</taxon>
        <taxon>Hemiptera</taxon>
        <taxon>Heteroptera</taxon>
        <taxon>Panheteroptera</taxon>
        <taxon>Cimicomorpha</taxon>
        <taxon>Reduviidae</taxon>
        <taxon>Triatominae</taxon>
        <taxon>Rhodnius</taxon>
    </lineage>
</organism>
<evidence type="ECO:0000259" key="8">
    <source>
        <dbReference type="SMART" id="SM00226"/>
    </source>
</evidence>
<protein>
    <recommendedName>
        <fullName evidence="7">Low molecular weight phosphotyrosine protein phosphatase</fullName>
        <shortName evidence="7">LMW-PTP</shortName>
        <shortName evidence="7">LMW-PTPase</shortName>
        <ecNumber evidence="7">3.1.3.2</ecNumber>
        <ecNumber evidence="7">3.1.3.48</ecNumber>
    </recommendedName>
    <alternativeName>
        <fullName evidence="7">Low molecular weight cytosolic acid phosphatase</fullName>
    </alternativeName>
</protein>
<evidence type="ECO:0000256" key="4">
    <source>
        <dbReference type="ARBA" id="ARBA00022801"/>
    </source>
</evidence>
<comment type="similarity">
    <text evidence="2 7">Belongs to the low molecular weight phosphotyrosine protein phosphatase family.</text>
</comment>
<dbReference type="STRING" id="13249.T1IAS2"/>
<comment type="catalytic activity">
    <reaction evidence="7">
        <text>a phosphate monoester + H2O = an alcohol + phosphate</text>
        <dbReference type="Rhea" id="RHEA:15017"/>
        <dbReference type="ChEBI" id="CHEBI:15377"/>
        <dbReference type="ChEBI" id="CHEBI:30879"/>
        <dbReference type="ChEBI" id="CHEBI:43474"/>
        <dbReference type="ChEBI" id="CHEBI:67140"/>
        <dbReference type="EC" id="3.1.3.2"/>
    </reaction>
</comment>
<comment type="function">
    <text evidence="7">Acts on tyrosine phosphorylated proteins, low-MW aryl phosphates and natural and synthetic acyl phosphates.</text>
</comment>
<dbReference type="PRINTS" id="PR00720">
    <property type="entry name" value="MAMMALPTPASE"/>
</dbReference>
<dbReference type="PRINTS" id="PR00719">
    <property type="entry name" value="LMWPTPASE"/>
</dbReference>